<organism evidence="7 8">
    <name type="scientific">Oenanthe oenanthe</name>
    <name type="common">Northern wheatear</name>
    <dbReference type="NCBI Taxonomy" id="279966"/>
    <lineage>
        <taxon>Eukaryota</taxon>
        <taxon>Metazoa</taxon>
        <taxon>Chordata</taxon>
        <taxon>Craniata</taxon>
        <taxon>Vertebrata</taxon>
        <taxon>Euteleostomi</taxon>
        <taxon>Archelosauria</taxon>
        <taxon>Archosauria</taxon>
        <taxon>Dinosauria</taxon>
        <taxon>Saurischia</taxon>
        <taxon>Theropoda</taxon>
        <taxon>Coelurosauria</taxon>
        <taxon>Aves</taxon>
        <taxon>Neognathae</taxon>
        <taxon>Neoaves</taxon>
        <taxon>Telluraves</taxon>
        <taxon>Australaves</taxon>
        <taxon>Passeriformes</taxon>
        <taxon>Muscicapidae</taxon>
        <taxon>Oenanthe</taxon>
    </lineage>
</organism>
<evidence type="ECO:0000259" key="6">
    <source>
        <dbReference type="PROSITE" id="PS50600"/>
    </source>
</evidence>
<evidence type="ECO:0000256" key="4">
    <source>
        <dbReference type="ARBA" id="ARBA00022807"/>
    </source>
</evidence>
<feature type="domain" description="Ubiquitin-like protease family profile" evidence="6">
    <location>
        <begin position="270"/>
        <end position="468"/>
    </location>
</feature>
<sequence>SGNSGTFGGKSALHGSSFPLKPAPSPSWSRRSPKKTPRRFLSAAEETVREEEREIYRQLLQMVTGKRFSSCKPSPLLPFHLSRCPRSGPSLPQEAPRDDPEALEIPKIPGPAPHPPEPPQSSQSSPLGPSPGFPGGFQPRNSAAPQQREEEPAAGAQSEGSDSVILLKVKDSRTPAPSLPFFQAELWIKELTSVYDSRARERWRQIEEQKALALQLQSQVRITWKNALDWKNWGEDMQEQEKSRKNQLLKSVCASQSWVKQQGKEEMLSQIGNSAKLEILALERWLWLGKGIINFYMNLLMERSKEKDLPAVHAFNTFFFTKLKTAGYQAVKRWTKKVDIFSVDLLLVPIHLGVHWCLAVVDFRKKTITYYDSMGGINSEACRILLQYLKQESLDKKRKEFDTNGWALLSKKSQFPNSPVPQFPSPQTPQFPSLQSSRAKDKPINFTQQHMPYFRKRMAWEILHRKLL</sequence>
<feature type="non-terminal residue" evidence="7">
    <location>
        <position position="468"/>
    </location>
</feature>
<feature type="region of interest" description="Disordered" evidence="5">
    <location>
        <begin position="1"/>
        <end position="51"/>
    </location>
</feature>
<keyword evidence="3" id="KW-0378">Hydrolase</keyword>
<keyword evidence="2 7" id="KW-0645">Protease</keyword>
<dbReference type="FunFam" id="3.40.395.10:FF:000001">
    <property type="entry name" value="Sentrin-specific protease 1"/>
    <property type="match status" value="1"/>
</dbReference>
<accession>A0A7L1EG73</accession>
<feature type="compositionally biased region" description="Pro residues" evidence="5">
    <location>
        <begin position="418"/>
        <end position="429"/>
    </location>
</feature>
<evidence type="ECO:0000313" key="7">
    <source>
        <dbReference type="EMBL" id="NXM88492.1"/>
    </source>
</evidence>
<dbReference type="GO" id="GO:0005634">
    <property type="term" value="C:nucleus"/>
    <property type="evidence" value="ECO:0007669"/>
    <property type="project" value="TreeGrafter"/>
</dbReference>
<feature type="region of interest" description="Disordered" evidence="5">
    <location>
        <begin position="67"/>
        <end position="160"/>
    </location>
</feature>
<dbReference type="PROSITE" id="PS50600">
    <property type="entry name" value="ULP_PROTEASE"/>
    <property type="match status" value="1"/>
</dbReference>
<dbReference type="Pfam" id="PF02902">
    <property type="entry name" value="Peptidase_C48"/>
    <property type="match status" value="1"/>
</dbReference>
<keyword evidence="4" id="KW-0788">Thiol protease</keyword>
<comment type="similarity">
    <text evidence="1">Belongs to the peptidase C48 family.</text>
</comment>
<dbReference type="GO" id="GO:0016929">
    <property type="term" value="F:deSUMOylase activity"/>
    <property type="evidence" value="ECO:0007669"/>
    <property type="project" value="TreeGrafter"/>
</dbReference>
<evidence type="ECO:0000256" key="3">
    <source>
        <dbReference type="ARBA" id="ARBA00022801"/>
    </source>
</evidence>
<dbReference type="EMBL" id="VXBF01011560">
    <property type="protein sequence ID" value="NXM88492.1"/>
    <property type="molecule type" value="Genomic_DNA"/>
</dbReference>
<evidence type="ECO:0000256" key="5">
    <source>
        <dbReference type="SAM" id="MobiDB-lite"/>
    </source>
</evidence>
<dbReference type="InterPro" id="IPR038765">
    <property type="entry name" value="Papain-like_cys_pep_sf"/>
</dbReference>
<protein>
    <submittedName>
        <fullName evidence="7">SENP1 protease</fullName>
    </submittedName>
</protein>
<gene>
    <name evidence="7" type="primary">Senp1</name>
    <name evidence="7" type="ORF">OENOEN_R08435</name>
</gene>
<reference evidence="7 8" key="1">
    <citation type="submission" date="2019-09" db="EMBL/GenBank/DDBJ databases">
        <title>Bird 10,000 Genomes (B10K) Project - Family phase.</title>
        <authorList>
            <person name="Zhang G."/>
        </authorList>
    </citation>
    <scope>NUCLEOTIDE SEQUENCE [LARGE SCALE GENOMIC DNA]</scope>
    <source>
        <strain evidence="7">B10K-DU-001-74</strain>
        <tissue evidence="7">Muscle</tissue>
    </source>
</reference>
<feature type="compositionally biased region" description="Pro residues" evidence="5">
    <location>
        <begin position="108"/>
        <end position="119"/>
    </location>
</feature>
<comment type="caution">
    <text evidence="7">The sequence shown here is derived from an EMBL/GenBank/DDBJ whole genome shotgun (WGS) entry which is preliminary data.</text>
</comment>
<dbReference type="PANTHER" id="PTHR12606">
    <property type="entry name" value="SENTRIN/SUMO-SPECIFIC PROTEASE"/>
    <property type="match status" value="1"/>
</dbReference>
<dbReference type="Proteomes" id="UP000565754">
    <property type="component" value="Unassembled WGS sequence"/>
</dbReference>
<dbReference type="GO" id="GO:0006508">
    <property type="term" value="P:proteolysis"/>
    <property type="evidence" value="ECO:0007669"/>
    <property type="project" value="UniProtKB-KW"/>
</dbReference>
<feature type="compositionally biased region" description="Low complexity" evidence="5">
    <location>
        <begin position="136"/>
        <end position="146"/>
    </location>
</feature>
<dbReference type="GO" id="GO:0060255">
    <property type="term" value="P:regulation of macromolecule metabolic process"/>
    <property type="evidence" value="ECO:0007669"/>
    <property type="project" value="UniProtKB-ARBA"/>
</dbReference>
<keyword evidence="8" id="KW-1185">Reference proteome</keyword>
<dbReference type="InterPro" id="IPR003653">
    <property type="entry name" value="Peptidase_C48_C"/>
</dbReference>
<dbReference type="PANTHER" id="PTHR12606:SF30">
    <property type="entry name" value="SENTRIN-SPECIFIC PROTEASE 1"/>
    <property type="match status" value="1"/>
</dbReference>
<feature type="non-terminal residue" evidence="7">
    <location>
        <position position="1"/>
    </location>
</feature>
<name>A0A7L1EG73_OENON</name>
<dbReference type="GO" id="GO:0016926">
    <property type="term" value="P:protein desumoylation"/>
    <property type="evidence" value="ECO:0007669"/>
    <property type="project" value="TreeGrafter"/>
</dbReference>
<proteinExistence type="inferred from homology"/>
<dbReference type="Gene3D" id="3.40.395.10">
    <property type="entry name" value="Adenoviral Proteinase, Chain A"/>
    <property type="match status" value="1"/>
</dbReference>
<feature type="region of interest" description="Disordered" evidence="5">
    <location>
        <begin position="416"/>
        <end position="439"/>
    </location>
</feature>
<dbReference type="SUPFAM" id="SSF54001">
    <property type="entry name" value="Cysteine proteinases"/>
    <property type="match status" value="1"/>
</dbReference>
<dbReference type="GO" id="GO:0080090">
    <property type="term" value="P:regulation of primary metabolic process"/>
    <property type="evidence" value="ECO:0007669"/>
    <property type="project" value="UniProtKB-ARBA"/>
</dbReference>
<evidence type="ECO:0000256" key="2">
    <source>
        <dbReference type="ARBA" id="ARBA00022670"/>
    </source>
</evidence>
<evidence type="ECO:0000256" key="1">
    <source>
        <dbReference type="ARBA" id="ARBA00005234"/>
    </source>
</evidence>
<evidence type="ECO:0000313" key="8">
    <source>
        <dbReference type="Proteomes" id="UP000565754"/>
    </source>
</evidence>
<dbReference type="AlphaFoldDB" id="A0A7L1EG73"/>